<evidence type="ECO:0000256" key="1">
    <source>
        <dbReference type="SAM" id="MobiDB-lite"/>
    </source>
</evidence>
<protein>
    <submittedName>
        <fullName evidence="2">Uncharacterized protein</fullName>
    </submittedName>
</protein>
<organism evidence="2 3">
    <name type="scientific">Dreissena polymorpha</name>
    <name type="common">Zebra mussel</name>
    <name type="synonym">Mytilus polymorpha</name>
    <dbReference type="NCBI Taxonomy" id="45954"/>
    <lineage>
        <taxon>Eukaryota</taxon>
        <taxon>Metazoa</taxon>
        <taxon>Spiralia</taxon>
        <taxon>Lophotrochozoa</taxon>
        <taxon>Mollusca</taxon>
        <taxon>Bivalvia</taxon>
        <taxon>Autobranchia</taxon>
        <taxon>Heteroconchia</taxon>
        <taxon>Euheterodonta</taxon>
        <taxon>Imparidentia</taxon>
        <taxon>Neoheterodontei</taxon>
        <taxon>Myida</taxon>
        <taxon>Dreissenoidea</taxon>
        <taxon>Dreissenidae</taxon>
        <taxon>Dreissena</taxon>
    </lineage>
</organism>
<proteinExistence type="predicted"/>
<evidence type="ECO:0000313" key="3">
    <source>
        <dbReference type="Proteomes" id="UP000828390"/>
    </source>
</evidence>
<reference evidence="2" key="1">
    <citation type="journal article" date="2019" name="bioRxiv">
        <title>The Genome of the Zebra Mussel, Dreissena polymorpha: A Resource for Invasive Species Research.</title>
        <authorList>
            <person name="McCartney M.A."/>
            <person name="Auch B."/>
            <person name="Kono T."/>
            <person name="Mallez S."/>
            <person name="Zhang Y."/>
            <person name="Obille A."/>
            <person name="Becker A."/>
            <person name="Abrahante J.E."/>
            <person name="Garbe J."/>
            <person name="Badalamenti J.P."/>
            <person name="Herman A."/>
            <person name="Mangelson H."/>
            <person name="Liachko I."/>
            <person name="Sullivan S."/>
            <person name="Sone E.D."/>
            <person name="Koren S."/>
            <person name="Silverstein K.A.T."/>
            <person name="Beckman K.B."/>
            <person name="Gohl D.M."/>
        </authorList>
    </citation>
    <scope>NUCLEOTIDE SEQUENCE</scope>
    <source>
        <strain evidence="2">Duluth1</strain>
        <tissue evidence="2">Whole animal</tissue>
    </source>
</reference>
<keyword evidence="3" id="KW-1185">Reference proteome</keyword>
<sequence length="159" mass="18080">MGKGTTLRITYHSLLVRAQSVYVSARDISVTLDTFEWSPGQKFSFQLVHVLGLLLIDACTTLTDYWTLCRLSTQDDPSRPESTQDDPRRPKSTQVNSIDYLIKRLRKAPGKAVCRNIPLVFGATVYIPKKHEHVTLYTTDHSCLQYKEVKPQLLEDVAI</sequence>
<evidence type="ECO:0000313" key="2">
    <source>
        <dbReference type="EMBL" id="KAH3844457.1"/>
    </source>
</evidence>
<reference evidence="2" key="2">
    <citation type="submission" date="2020-11" db="EMBL/GenBank/DDBJ databases">
        <authorList>
            <person name="McCartney M.A."/>
            <person name="Auch B."/>
            <person name="Kono T."/>
            <person name="Mallez S."/>
            <person name="Becker A."/>
            <person name="Gohl D.M."/>
            <person name="Silverstein K.A.T."/>
            <person name="Koren S."/>
            <person name="Bechman K.B."/>
            <person name="Herman A."/>
            <person name="Abrahante J.E."/>
            <person name="Garbe J."/>
        </authorList>
    </citation>
    <scope>NUCLEOTIDE SEQUENCE</scope>
    <source>
        <strain evidence="2">Duluth1</strain>
        <tissue evidence="2">Whole animal</tissue>
    </source>
</reference>
<dbReference type="EMBL" id="JAIWYP010000003">
    <property type="protein sequence ID" value="KAH3844457.1"/>
    <property type="molecule type" value="Genomic_DNA"/>
</dbReference>
<dbReference type="AlphaFoldDB" id="A0A9D4QVQ8"/>
<name>A0A9D4QVQ8_DREPO</name>
<feature type="region of interest" description="Disordered" evidence="1">
    <location>
        <begin position="73"/>
        <end position="92"/>
    </location>
</feature>
<dbReference type="Proteomes" id="UP000828390">
    <property type="component" value="Unassembled WGS sequence"/>
</dbReference>
<comment type="caution">
    <text evidence="2">The sequence shown here is derived from an EMBL/GenBank/DDBJ whole genome shotgun (WGS) entry which is preliminary data.</text>
</comment>
<accession>A0A9D4QVQ8</accession>
<gene>
    <name evidence="2" type="ORF">DPMN_086715</name>
</gene>